<proteinExistence type="predicted"/>
<gene>
    <name evidence="1" type="ORF">UFOVP1299_74</name>
</gene>
<reference evidence="1" key="1">
    <citation type="submission" date="2020-05" db="EMBL/GenBank/DDBJ databases">
        <authorList>
            <person name="Chiriac C."/>
            <person name="Salcher M."/>
            <person name="Ghai R."/>
            <person name="Kavagutti S V."/>
        </authorList>
    </citation>
    <scope>NUCLEOTIDE SEQUENCE</scope>
</reference>
<organism evidence="1">
    <name type="scientific">uncultured Caudovirales phage</name>
    <dbReference type="NCBI Taxonomy" id="2100421"/>
    <lineage>
        <taxon>Viruses</taxon>
        <taxon>Duplodnaviria</taxon>
        <taxon>Heunggongvirae</taxon>
        <taxon>Uroviricota</taxon>
        <taxon>Caudoviricetes</taxon>
        <taxon>Peduoviridae</taxon>
        <taxon>Maltschvirus</taxon>
        <taxon>Maltschvirus maltsch</taxon>
    </lineage>
</organism>
<name>A0A6J5RWJ4_9CAUD</name>
<protein>
    <submittedName>
        <fullName evidence="1">Uncharacterized protein</fullName>
    </submittedName>
</protein>
<accession>A0A6J5RWJ4</accession>
<sequence>MEQLKKSNAPYEIEKYYFIRTVTMNLTGRLVAVYERELVLEDAAWIPSSGRFGRALISGDFDEVEPFPEGRQVIVGRGALVDAVVIDRLPRSEK</sequence>
<dbReference type="EMBL" id="LR797246">
    <property type="protein sequence ID" value="CAB4196344.1"/>
    <property type="molecule type" value="Genomic_DNA"/>
</dbReference>
<evidence type="ECO:0000313" key="1">
    <source>
        <dbReference type="EMBL" id="CAB4196344.1"/>
    </source>
</evidence>